<dbReference type="InterPro" id="IPR001584">
    <property type="entry name" value="Integrase_cat-core"/>
</dbReference>
<feature type="domain" description="CCHC-type" evidence="2">
    <location>
        <begin position="222"/>
        <end position="238"/>
    </location>
</feature>
<comment type="caution">
    <text evidence="4">The sequence shown here is derived from an EMBL/GenBank/DDBJ whole genome shotgun (WGS) entry which is preliminary data.</text>
</comment>
<dbReference type="Pfam" id="PF23088">
    <property type="entry name" value="DUF7047"/>
    <property type="match status" value="1"/>
</dbReference>
<dbReference type="InterPro" id="IPR050951">
    <property type="entry name" value="Retrovirus_Pol_polyprotein"/>
</dbReference>
<dbReference type="SUPFAM" id="SSF57756">
    <property type="entry name" value="Retrovirus zinc finger-like domains"/>
    <property type="match status" value="1"/>
</dbReference>
<dbReference type="Proteomes" id="UP000541610">
    <property type="component" value="Unassembled WGS sequence"/>
</dbReference>
<evidence type="ECO:0000259" key="3">
    <source>
        <dbReference type="PROSITE" id="PS50994"/>
    </source>
</evidence>
<dbReference type="InterPro" id="IPR036875">
    <property type="entry name" value="Znf_CCHC_sf"/>
</dbReference>
<sequence>MPFKLESRLEPFTGDKDFALWLREFETVAAASRWSAAQKAQYLVLFAEGSAKEIARQAADEVEDDNTDVGYTHVVRALGEAFSLTTTEAWKLLTGRVWKSDDTVDGVAAEFRRYLRVLGVNEPAKDIILRESILGALPDRVRDSIRIFEDDGRPLPVKDVILKARTLLKTETPQKQVVAAAVTSGRYCYACKRVGHVAAECRQNHPNKSTKAQGKRQGKGPRCYECQQYGHIARNCPQRRAVKDDVQKGKDGDGDVKAGAGVVQDFQPARRPEEGPAALEDLSVTVDTGCDKSLISEAAAKRWGCEVDHKTPPIKLRLMDPEASMSTCGTCQLEFKYMSGCGWQPASQECLVVAETVMGSLVLGWDFVHKHLQGMRWDDKGSILVGGVAVSEKEKVVKNACNVPDMPGTQAYEYDDGRVEIISNDFRLTKGADENQFTCQWVWRGGEEPEPFVNANRGDYGPQLTSDEEQHLKVETQKLLDNGWIREYDGEVSNMLPWVLVPQAHKVSTPLRMCLDFRQLNRCLVSNPIRDMVNCRDTLHQWRAVERGYTLDVIKCYYCIKMDPKHFKFMVVMIGGKLYTMVVLPFGIAIAPKVATGVIRWLLMRVPYPVSAFLDDILIEEQDESVEANTNCRGELADDPPAVVAVRKALARGGMLCKPTLIIGSSGSRALGLDLYRHEGVLMWCRRSDQDIDLNVDPNSGGRPTLREIAGWCGRLVGHVPIAAWLRSHTAVLLRAMSRIPWDSDVDLFIVNLVDFIREKLSREGDPARGVWFCPKPLDAVAWHVHADSSSVAMGATLSYETSSGSLVQVRDASWLLDSRAALRHVNINELCAATRAIMWATPFIGGRVYLHTDNECVRNWRQRFMEGQSVKRGGMSTTLVGRRLQAIFDAAEVFTEFSVCRVSSEKNPSDEMSRVDPAFLRLLESIDIDEKGLIDIEEDLTVVGVAVADPNLFDSNWVLNLGAVVEAQYDDDELFAVRRAIRQHRLLPERVDFDLQQVFPECQRRVLPALTSMGWFPSDVADATEFLQQCDICARRTKPLFVGHDIGLFSSSVLAGAKPFSIVCADVMYINKVPCLTQQCVVSKFACLVTLRGEDTATLEAAFHKAWDVIGKRPEYLLTDNAAGFVSCRLEGVTRLYSPARSSQSNGMIESLHRTIRMWLRAVLADDSGVNITDAVKKVMKAYDGTVHATTGRIPAEMMQLTVVSAEWSRLVAKCVEDADAKLSEATKHDLHPGDIVRVRDMTKYDQQLTKTNETPYSEDRWRVVGFISHKQGLVVNDPNDDYGLYRKVKVTCDGNTRILHVSRLSPCKPGEVDVMDLRRALRRISRESY</sequence>
<dbReference type="InterPro" id="IPR043502">
    <property type="entry name" value="DNA/RNA_pol_sf"/>
</dbReference>
<feature type="domain" description="Integrase catalytic" evidence="3">
    <location>
        <begin position="1056"/>
        <end position="1204"/>
    </location>
</feature>
<dbReference type="GO" id="GO:0003676">
    <property type="term" value="F:nucleic acid binding"/>
    <property type="evidence" value="ECO:0007669"/>
    <property type="project" value="InterPro"/>
</dbReference>
<proteinExistence type="predicted"/>
<dbReference type="SMART" id="SM00343">
    <property type="entry name" value="ZnF_C2HC"/>
    <property type="match status" value="2"/>
</dbReference>
<dbReference type="PANTHER" id="PTHR37984">
    <property type="entry name" value="PROTEIN CBG26694"/>
    <property type="match status" value="1"/>
</dbReference>
<dbReference type="Gene3D" id="3.30.70.270">
    <property type="match status" value="1"/>
</dbReference>
<dbReference type="InterPro" id="IPR055475">
    <property type="entry name" value="DUF7047"/>
</dbReference>
<reference evidence="4 5" key="1">
    <citation type="submission" date="2020-04" db="EMBL/GenBank/DDBJ databases">
        <title>Perkinsus olseni comparative genomics.</title>
        <authorList>
            <person name="Bogema D.R."/>
        </authorList>
    </citation>
    <scope>NUCLEOTIDE SEQUENCE [LARGE SCALE GENOMIC DNA]</scope>
    <source>
        <strain evidence="4">00978-12</strain>
    </source>
</reference>
<keyword evidence="1" id="KW-0479">Metal-binding</keyword>
<dbReference type="PROSITE" id="PS50158">
    <property type="entry name" value="ZF_CCHC"/>
    <property type="match status" value="2"/>
</dbReference>
<dbReference type="InterPro" id="IPR001878">
    <property type="entry name" value="Znf_CCHC"/>
</dbReference>
<dbReference type="GO" id="GO:0008270">
    <property type="term" value="F:zinc ion binding"/>
    <property type="evidence" value="ECO:0007669"/>
    <property type="project" value="UniProtKB-KW"/>
</dbReference>
<dbReference type="GO" id="GO:0015074">
    <property type="term" value="P:DNA integration"/>
    <property type="evidence" value="ECO:0007669"/>
    <property type="project" value="InterPro"/>
</dbReference>
<dbReference type="Pfam" id="PF00098">
    <property type="entry name" value="zf-CCHC"/>
    <property type="match status" value="2"/>
</dbReference>
<evidence type="ECO:0000313" key="4">
    <source>
        <dbReference type="EMBL" id="KAF4680182.1"/>
    </source>
</evidence>
<dbReference type="InterPro" id="IPR043128">
    <property type="entry name" value="Rev_trsase/Diguanyl_cyclase"/>
</dbReference>
<dbReference type="EMBL" id="JABANP010000640">
    <property type="protein sequence ID" value="KAF4680182.1"/>
    <property type="molecule type" value="Genomic_DNA"/>
</dbReference>
<dbReference type="OrthoDB" id="435233at2759"/>
<dbReference type="PROSITE" id="PS50994">
    <property type="entry name" value="INTEGRASE"/>
    <property type="match status" value="1"/>
</dbReference>
<organism evidence="4 5">
    <name type="scientific">Perkinsus olseni</name>
    <name type="common">Perkinsus atlanticus</name>
    <dbReference type="NCBI Taxonomy" id="32597"/>
    <lineage>
        <taxon>Eukaryota</taxon>
        <taxon>Sar</taxon>
        <taxon>Alveolata</taxon>
        <taxon>Perkinsozoa</taxon>
        <taxon>Perkinsea</taxon>
        <taxon>Perkinsida</taxon>
        <taxon>Perkinsidae</taxon>
        <taxon>Perkinsus</taxon>
    </lineage>
</organism>
<evidence type="ECO:0000259" key="2">
    <source>
        <dbReference type="PROSITE" id="PS50158"/>
    </source>
</evidence>
<accession>A0A7J6N8D8</accession>
<dbReference type="Gene3D" id="3.30.420.10">
    <property type="entry name" value="Ribonuclease H-like superfamily/Ribonuclease H"/>
    <property type="match status" value="1"/>
</dbReference>
<keyword evidence="1" id="KW-0862">Zinc</keyword>
<gene>
    <name evidence="4" type="ORF">FOZ60_013979</name>
</gene>
<name>A0A7J6N8D8_PEROL</name>
<dbReference type="Gene3D" id="3.10.10.10">
    <property type="entry name" value="HIV Type 1 Reverse Transcriptase, subunit A, domain 1"/>
    <property type="match status" value="1"/>
</dbReference>
<dbReference type="Gene3D" id="4.10.60.10">
    <property type="entry name" value="Zinc finger, CCHC-type"/>
    <property type="match status" value="1"/>
</dbReference>
<evidence type="ECO:0000256" key="1">
    <source>
        <dbReference type="PROSITE-ProRule" id="PRU00047"/>
    </source>
</evidence>
<evidence type="ECO:0000313" key="5">
    <source>
        <dbReference type="Proteomes" id="UP000541610"/>
    </source>
</evidence>
<dbReference type="PANTHER" id="PTHR37984:SF5">
    <property type="entry name" value="PROTEIN NYNRIN-LIKE"/>
    <property type="match status" value="1"/>
</dbReference>
<dbReference type="InterPro" id="IPR036397">
    <property type="entry name" value="RNaseH_sf"/>
</dbReference>
<feature type="domain" description="CCHC-type" evidence="2">
    <location>
        <begin position="188"/>
        <end position="203"/>
    </location>
</feature>
<dbReference type="SUPFAM" id="SSF53098">
    <property type="entry name" value="Ribonuclease H-like"/>
    <property type="match status" value="1"/>
</dbReference>
<dbReference type="InterPro" id="IPR012337">
    <property type="entry name" value="RNaseH-like_sf"/>
</dbReference>
<protein>
    <submittedName>
        <fullName evidence="4">Uncharacterized protein</fullName>
    </submittedName>
</protein>
<dbReference type="SUPFAM" id="SSF56672">
    <property type="entry name" value="DNA/RNA polymerases"/>
    <property type="match status" value="1"/>
</dbReference>
<keyword evidence="1" id="KW-0863">Zinc-finger</keyword>